<protein>
    <submittedName>
        <fullName evidence="1">Adam a disintegrin and metalloprotease domain</fullName>
    </submittedName>
</protein>
<name>A0ACB9T1F0_HOLOL</name>
<dbReference type="Proteomes" id="UP001056778">
    <property type="component" value="Chromosome 5"/>
</dbReference>
<accession>A0ACB9T1F0</accession>
<keyword evidence="1" id="KW-0482">Metalloprotease</keyword>
<reference evidence="1" key="1">
    <citation type="submission" date="2022-04" db="EMBL/GenBank/DDBJ databases">
        <title>Chromosome-scale genome assembly of Holotrichia oblita Faldermann.</title>
        <authorList>
            <person name="Rongchong L."/>
        </authorList>
    </citation>
    <scope>NUCLEOTIDE SEQUENCE</scope>
    <source>
        <strain evidence="1">81SQS9</strain>
    </source>
</reference>
<keyword evidence="1" id="KW-0645">Protease</keyword>
<keyword evidence="2" id="KW-1185">Reference proteome</keyword>
<dbReference type="EMBL" id="CM043019">
    <property type="protein sequence ID" value="KAI4460624.1"/>
    <property type="molecule type" value="Genomic_DNA"/>
</dbReference>
<proteinExistence type="predicted"/>
<comment type="caution">
    <text evidence="1">The sequence shown here is derived from an EMBL/GenBank/DDBJ whole genome shotgun (WGS) entry which is preliminary data.</text>
</comment>
<keyword evidence="1" id="KW-0378">Hydrolase</keyword>
<sequence length="988" mass="109318">MAVVCELCNKNIGRYHDYIACNGQCSGKFHIGCVNISIEVFTSMKKNNEDKCWLCPNCKQGADTSSEKLAAMSIGQDSNISLDAQMKEIERRILSSINDHIVEPLINKINKLSEENNVLIAKVNNFTAIMNSLKNCKCYRAGETKNVNKNSPKKNTLNQKTKSPKKFTNTEKHADVQSEVVEPDLNKQTKKTIADKNLENGKYSKSLSDSSSNKQNESKTIIGGSLEEDYNGFKVVIKKKRPMNSHLVMGTAKDSSLKGALQYNHFHIRGLDPQTSEFDVKDFLSKNRFLHAKELFKSEQTGSVPSFYSDNPRHLVDLSSLKNERQLIAPNIMQKHYLANGAEQVSKQEIEHCYYHGTVQDYPGATAAFHTCNGVSGVIHVGNETFVIHPFYGGDLSQKHPHVIFEARTKANKGCANTGNMDWRPKSHSGFLPSLNRDRLRRDVREATKYIETALVIDKAMFEKRNGSTRAEVVHDSIQVANIADLYFRTLNTRVSVVYVETWQGGNQAQIDRNQDIGKALTNFNSYLTRKMFKVDKDTTQLLTGEIFVGGEAGMAAPATVCGPKAVGISVDINTYEPHLLAGTMAHMIGHNIGMGHDDGREECYCRDWHGCIMAQAIVGLDNVQPYKFSECSRSDYVDRLRTGNGICLMNKPNELEVRRSCGNRIVEDGEDCDCGTIEDCSSVDPCCDPITCKLTKEAECAKGPCCDNCKLRERGYTCREITNDCDLPEYCNGETGDCPPDVYKKNGSPCTDGGYCFNGVCPTLNIQCEQIWGYGGIGADVQCFDQFNSKGSISGHCGHDPIGRFIKCAPENVRCGSLQCHSGNRNPVSTGIGLDHTRTIISTKGVEYECKSVHRGPNSSGNINQSINPFVGLVQDGTPCGESLICVNQTCTSIFPHVDQTKCPTNHEDKECSGNGFCTNVNTCFCDRGWTGPDCSIELEIVPAPPYSLPTPPYDQNQVNMDNLTSVMQKKETPYGTYHCVSATSEF</sequence>
<evidence type="ECO:0000313" key="1">
    <source>
        <dbReference type="EMBL" id="KAI4460624.1"/>
    </source>
</evidence>
<organism evidence="1 2">
    <name type="scientific">Holotrichia oblita</name>
    <name type="common">Chafer beetle</name>
    <dbReference type="NCBI Taxonomy" id="644536"/>
    <lineage>
        <taxon>Eukaryota</taxon>
        <taxon>Metazoa</taxon>
        <taxon>Ecdysozoa</taxon>
        <taxon>Arthropoda</taxon>
        <taxon>Hexapoda</taxon>
        <taxon>Insecta</taxon>
        <taxon>Pterygota</taxon>
        <taxon>Neoptera</taxon>
        <taxon>Endopterygota</taxon>
        <taxon>Coleoptera</taxon>
        <taxon>Polyphaga</taxon>
        <taxon>Scarabaeiformia</taxon>
        <taxon>Scarabaeidae</taxon>
        <taxon>Melolonthinae</taxon>
        <taxon>Holotrichia</taxon>
    </lineage>
</organism>
<evidence type="ECO:0000313" key="2">
    <source>
        <dbReference type="Proteomes" id="UP001056778"/>
    </source>
</evidence>
<gene>
    <name evidence="1" type="ORF">MML48_5g00006895</name>
</gene>